<feature type="compositionally biased region" description="Basic residues" evidence="1">
    <location>
        <begin position="1"/>
        <end position="10"/>
    </location>
</feature>
<dbReference type="Proteomes" id="UP000190648">
    <property type="component" value="Unassembled WGS sequence"/>
</dbReference>
<evidence type="ECO:0000256" key="1">
    <source>
        <dbReference type="SAM" id="MobiDB-lite"/>
    </source>
</evidence>
<evidence type="ECO:0000313" key="2">
    <source>
        <dbReference type="EMBL" id="OPJ73976.1"/>
    </source>
</evidence>
<evidence type="ECO:0000313" key="3">
    <source>
        <dbReference type="Proteomes" id="UP000190648"/>
    </source>
</evidence>
<dbReference type="EMBL" id="LSYS01006880">
    <property type="protein sequence ID" value="OPJ73976.1"/>
    <property type="molecule type" value="Genomic_DNA"/>
</dbReference>
<organism evidence="2 3">
    <name type="scientific">Patagioenas fasciata monilis</name>
    <dbReference type="NCBI Taxonomy" id="372326"/>
    <lineage>
        <taxon>Eukaryota</taxon>
        <taxon>Metazoa</taxon>
        <taxon>Chordata</taxon>
        <taxon>Craniata</taxon>
        <taxon>Vertebrata</taxon>
        <taxon>Euteleostomi</taxon>
        <taxon>Archelosauria</taxon>
        <taxon>Archosauria</taxon>
        <taxon>Dinosauria</taxon>
        <taxon>Saurischia</taxon>
        <taxon>Theropoda</taxon>
        <taxon>Coelurosauria</taxon>
        <taxon>Aves</taxon>
        <taxon>Neognathae</taxon>
        <taxon>Neoaves</taxon>
        <taxon>Columbimorphae</taxon>
        <taxon>Columbiformes</taxon>
        <taxon>Columbidae</taxon>
        <taxon>Patagioenas</taxon>
    </lineage>
</organism>
<comment type="caution">
    <text evidence="2">The sequence shown here is derived from an EMBL/GenBank/DDBJ whole genome shotgun (WGS) entry which is preliminary data.</text>
</comment>
<sequence>MFGSLRRRFQPLRSKDSYPRSSIGPAPTTKVCKLLQTGIICKKTIMQSLQLVREGTAFHLHLTSYLFSPHPGPPATTHSSQNKAHQESFV</sequence>
<feature type="compositionally biased region" description="Polar residues" evidence="1">
    <location>
        <begin position="76"/>
        <end position="90"/>
    </location>
</feature>
<accession>A0A1V4JP48</accession>
<proteinExistence type="predicted"/>
<gene>
    <name evidence="2" type="ORF">AV530_013375</name>
</gene>
<protein>
    <submittedName>
        <fullName evidence="2">Uncharacterized protein</fullName>
    </submittedName>
</protein>
<name>A0A1V4JP48_PATFA</name>
<dbReference type="AlphaFoldDB" id="A0A1V4JP48"/>
<feature type="region of interest" description="Disordered" evidence="1">
    <location>
        <begin position="70"/>
        <end position="90"/>
    </location>
</feature>
<keyword evidence="3" id="KW-1185">Reference proteome</keyword>
<reference evidence="2 3" key="1">
    <citation type="submission" date="2016-02" db="EMBL/GenBank/DDBJ databases">
        <title>Band-tailed pigeon sequencing and assembly.</title>
        <authorList>
            <person name="Soares A.E."/>
            <person name="Novak B.J."/>
            <person name="Rice E.S."/>
            <person name="O'Connell B."/>
            <person name="Chang D."/>
            <person name="Weber S."/>
            <person name="Shapiro B."/>
        </authorList>
    </citation>
    <scope>NUCLEOTIDE SEQUENCE [LARGE SCALE GENOMIC DNA]</scope>
    <source>
        <strain evidence="2">BTP2013</strain>
        <tissue evidence="2">Blood</tissue>
    </source>
</reference>
<feature type="region of interest" description="Disordered" evidence="1">
    <location>
        <begin position="1"/>
        <end position="28"/>
    </location>
</feature>